<dbReference type="PANTHER" id="PTHR37529:SF1">
    <property type="entry name" value="TRANSPOSASE INSG FOR INSERTION SEQUENCE ELEMENT IS4-RELATED"/>
    <property type="match status" value="1"/>
</dbReference>
<sequence length="444" mass="48879">MDEVVHAAGRKERRVRLLPARVVVYFVLAMALFTDCGYRGVWAALTAGLPGTLVPDPSTAALRQARRRLGTAPLALLFDRLRGPLGTADTMGVFWRGLRLVAWDGTCLEVADSGANIAHFTRHGVRTTRPAGYPQVRLTALVECGTRAVIDAVFGPLRHKELPQAHDLLPALKPGMLLLADRGYDGFEAIRDAADTGADLLWRVQAGRLLPVIHPLPDGTYLTLIADRRSGDRLAKWLHRGRITPLPPRLTAITMRVISYEVTVTDSGGTRRTSTVRLVTTLLDPNKHPACELATLYHQRWEIETAYYGLKVTLRGADRVLRSHTVDGVEQELYALLTVFQVTRMAITHAATTAGIDPDRLSFTIALRTARHTVIRADASGPARMAAILTHTRNLAAPRRRSRTSPRCVKRTLSPYAYNKTRGSVGHKTTVTTTVTLLTRTARP</sequence>
<organism evidence="3 4">
    <name type="scientific">Streptomyces albipurpureus</name>
    <dbReference type="NCBI Taxonomy" id="2897419"/>
    <lineage>
        <taxon>Bacteria</taxon>
        <taxon>Bacillati</taxon>
        <taxon>Actinomycetota</taxon>
        <taxon>Actinomycetes</taxon>
        <taxon>Kitasatosporales</taxon>
        <taxon>Streptomycetaceae</taxon>
        <taxon>Streptomyces</taxon>
    </lineage>
</organism>
<dbReference type="InterPro" id="IPR002559">
    <property type="entry name" value="Transposase_11"/>
</dbReference>
<dbReference type="Pfam" id="PF01609">
    <property type="entry name" value="DDE_Tnp_1"/>
    <property type="match status" value="1"/>
</dbReference>
<feature type="domain" description="Transposase IS4 N-terminal" evidence="2">
    <location>
        <begin position="2"/>
        <end position="79"/>
    </location>
</feature>
<dbReference type="Gene3D" id="3.90.350.10">
    <property type="entry name" value="Transposase Inhibitor Protein From Tn5, Chain A, domain 1"/>
    <property type="match status" value="1"/>
</dbReference>
<dbReference type="SUPFAM" id="SSF53098">
    <property type="entry name" value="Ribonuclease H-like"/>
    <property type="match status" value="1"/>
</dbReference>
<dbReference type="EMBL" id="JAMQAW010000030">
    <property type="protein sequence ID" value="MCM2391345.1"/>
    <property type="molecule type" value="Genomic_DNA"/>
</dbReference>
<gene>
    <name evidence="3" type="ORF">NBG84_24150</name>
</gene>
<accession>A0ABT0UUN2</accession>
<evidence type="ECO:0000313" key="3">
    <source>
        <dbReference type="EMBL" id="MCM2391345.1"/>
    </source>
</evidence>
<protein>
    <submittedName>
        <fullName evidence="3">IS4 family transposase</fullName>
    </submittedName>
</protein>
<feature type="domain" description="Transposase IS4-like" evidence="1">
    <location>
        <begin position="97"/>
        <end position="338"/>
    </location>
</feature>
<dbReference type="NCBIfam" id="NF033592">
    <property type="entry name" value="transpos_IS4_1"/>
    <property type="match status" value="1"/>
</dbReference>
<comment type="caution">
    <text evidence="3">The sequence shown here is derived from an EMBL/GenBank/DDBJ whole genome shotgun (WGS) entry which is preliminary data.</text>
</comment>
<name>A0ABT0UUN2_9ACTN</name>
<dbReference type="PANTHER" id="PTHR37529">
    <property type="entry name" value="TRANSPOSASE INSG FOR INSERTION SEQUENCE ELEMENT IS4-RELATED"/>
    <property type="match status" value="1"/>
</dbReference>
<evidence type="ECO:0000259" key="2">
    <source>
        <dbReference type="Pfam" id="PF13006"/>
    </source>
</evidence>
<evidence type="ECO:0000313" key="4">
    <source>
        <dbReference type="Proteomes" id="UP001431429"/>
    </source>
</evidence>
<dbReference type="Proteomes" id="UP001431429">
    <property type="component" value="Unassembled WGS sequence"/>
</dbReference>
<proteinExistence type="predicted"/>
<dbReference type="InterPro" id="IPR012337">
    <property type="entry name" value="RNaseH-like_sf"/>
</dbReference>
<dbReference type="Pfam" id="PF13006">
    <property type="entry name" value="Nterm_IS4"/>
    <property type="match status" value="1"/>
</dbReference>
<dbReference type="InterPro" id="IPR047952">
    <property type="entry name" value="Transpos_IS4"/>
</dbReference>
<evidence type="ECO:0000259" key="1">
    <source>
        <dbReference type="Pfam" id="PF01609"/>
    </source>
</evidence>
<reference evidence="3" key="1">
    <citation type="submission" date="2022-06" db="EMBL/GenBank/DDBJ databases">
        <title>Genome public.</title>
        <authorList>
            <person name="Sun Q."/>
        </authorList>
    </citation>
    <scope>NUCLEOTIDE SEQUENCE</scope>
    <source>
        <strain evidence="3">CWNU-1</strain>
    </source>
</reference>
<dbReference type="InterPro" id="IPR024473">
    <property type="entry name" value="Transposases_IS4_N"/>
</dbReference>
<keyword evidence="4" id="KW-1185">Reference proteome</keyword>